<dbReference type="OrthoDB" id="1476984at2759"/>
<dbReference type="GO" id="GO:0005737">
    <property type="term" value="C:cytoplasm"/>
    <property type="evidence" value="ECO:0007669"/>
    <property type="project" value="TreeGrafter"/>
</dbReference>
<gene>
    <name evidence="8" type="ORF">APZ42_021050</name>
</gene>
<keyword evidence="4" id="KW-0342">GTP-binding</keyword>
<dbReference type="Proteomes" id="UP000076858">
    <property type="component" value="Unassembled WGS sequence"/>
</dbReference>
<sequence length="385" mass="43163">MLKFSFYEVRKIPKGLNILRCWSSSGSPYAAPKPHQICQSPQELNAQEKNVVDKLFNGLLSSNRACLAQSITLTESTHPRKCLQARLLLRKALQHCKKCQEENKSFNFRIGLSGPPGAGKSTFLETLGKYLTSQGEKIAVLAVDPSSTTSGGSLMGDKTRMQELSRDMNAFIRPSPSSGHLGGVTRSTNEAIIMCETAGYRTVFVETVGVGQSEYEVADMVDMFVVLIPPAGGDELQGLKRGIMEHSHLVVVNKADGDLVQAALRMQYEYTSSLKFMRPISQNWKPKVIKVSSLTGEGIPELWAVMQEFHQTMIKTGELFETRRKQQRVWMWNYITQHIMQVFREDPRVKSHIQEMEKNVEEGFMSAGQAAEILLRRFVPDTVLS</sequence>
<evidence type="ECO:0000256" key="5">
    <source>
        <dbReference type="ARBA" id="ARBA00048548"/>
    </source>
</evidence>
<dbReference type="GO" id="GO:0003924">
    <property type="term" value="F:GTPase activity"/>
    <property type="evidence" value="ECO:0007669"/>
    <property type="project" value="InterPro"/>
</dbReference>
<dbReference type="InterPro" id="IPR005129">
    <property type="entry name" value="GTPase_ArgK"/>
</dbReference>
<comment type="subunit">
    <text evidence="7">Homodimer. Interacts with MMUT (the apoenzyme form); the interaction is GTP dependent.</text>
</comment>
<dbReference type="InterPro" id="IPR027417">
    <property type="entry name" value="P-loop_NTPase"/>
</dbReference>
<dbReference type="AlphaFoldDB" id="A0A0P5UN80"/>
<evidence type="ECO:0000256" key="7">
    <source>
        <dbReference type="ARBA" id="ARBA00062796"/>
    </source>
</evidence>
<organism evidence="8 9">
    <name type="scientific">Daphnia magna</name>
    <dbReference type="NCBI Taxonomy" id="35525"/>
    <lineage>
        <taxon>Eukaryota</taxon>
        <taxon>Metazoa</taxon>
        <taxon>Ecdysozoa</taxon>
        <taxon>Arthropoda</taxon>
        <taxon>Crustacea</taxon>
        <taxon>Branchiopoda</taxon>
        <taxon>Diplostraca</taxon>
        <taxon>Cladocera</taxon>
        <taxon>Anomopoda</taxon>
        <taxon>Daphniidae</taxon>
        <taxon>Daphnia</taxon>
    </lineage>
</organism>
<evidence type="ECO:0000256" key="2">
    <source>
        <dbReference type="ARBA" id="ARBA00022741"/>
    </source>
</evidence>
<dbReference type="NCBIfam" id="TIGR00750">
    <property type="entry name" value="lao"/>
    <property type="match status" value="1"/>
</dbReference>
<dbReference type="GO" id="GO:0005525">
    <property type="term" value="F:GTP binding"/>
    <property type="evidence" value="ECO:0007669"/>
    <property type="project" value="UniProtKB-KW"/>
</dbReference>
<dbReference type="EMBL" id="LRGB01001036">
    <property type="protein sequence ID" value="KZS13707.1"/>
    <property type="molecule type" value="Genomic_DNA"/>
</dbReference>
<dbReference type="Gene3D" id="1.10.287.130">
    <property type="match status" value="1"/>
</dbReference>
<dbReference type="STRING" id="35525.A0A0P5UN80"/>
<evidence type="ECO:0000256" key="6">
    <source>
        <dbReference type="ARBA" id="ARBA00056794"/>
    </source>
</evidence>
<dbReference type="Pfam" id="PF03308">
    <property type="entry name" value="MeaB"/>
    <property type="match status" value="1"/>
</dbReference>
<dbReference type="NCBIfam" id="NF006958">
    <property type="entry name" value="PRK09435.1"/>
    <property type="match status" value="1"/>
</dbReference>
<keyword evidence="9" id="KW-1185">Reference proteome</keyword>
<comment type="similarity">
    <text evidence="1">Belongs to the SIMIBI class G3E GTPase family. ArgK/MeaB subfamily.</text>
</comment>
<dbReference type="Gene3D" id="3.40.50.300">
    <property type="entry name" value="P-loop containing nucleotide triphosphate hydrolases"/>
    <property type="match status" value="1"/>
</dbReference>
<dbReference type="Gene3D" id="1.20.5.170">
    <property type="match status" value="1"/>
</dbReference>
<reference evidence="8 9" key="1">
    <citation type="submission" date="2016-03" db="EMBL/GenBank/DDBJ databases">
        <title>EvidentialGene: Evidence-directed Construction of Genes on Genomes.</title>
        <authorList>
            <person name="Gilbert D.G."/>
            <person name="Choi J.-H."/>
            <person name="Mockaitis K."/>
            <person name="Colbourne J."/>
            <person name="Pfrender M."/>
        </authorList>
    </citation>
    <scope>NUCLEOTIDE SEQUENCE [LARGE SCALE GENOMIC DNA]</scope>
    <source>
        <strain evidence="8 9">Xinb3</strain>
        <tissue evidence="8">Complete organism</tissue>
    </source>
</reference>
<comment type="function">
    <text evidence="6">GTPase, binds and hydrolyzes GTP. Involved in intracellular vitamin B12 metabolism, mediates the transport of cobalamin (Cbl) into mitochondria for the final steps of adenosylcobalamin (AdoCbl) synthesis. Functions as a G-protein chaperone that assists AdoCbl cofactor delivery from MMAB to the methylmalonyl-CoA mutase (MMUT). Plays a dual role as both a protectase and a reactivase for MMUT. Protects MMUT from progressive inactivation by oxidation by decreasing the rate of the formation of the oxidized inactive cofactor hydroxocobalamin (OH2Cbl). Additionally acts a reactivase by promoting the replacement of OH2Cbl by the active cofactor AdoCbl, restoring the activity of MMUT in the presence and hydrolysis of GTP.</text>
</comment>
<keyword evidence="3" id="KW-0378">Hydrolase</keyword>
<comment type="catalytic activity">
    <reaction evidence="5">
        <text>GTP + H2O = GDP + phosphate + H(+)</text>
        <dbReference type="Rhea" id="RHEA:19669"/>
        <dbReference type="ChEBI" id="CHEBI:15377"/>
        <dbReference type="ChEBI" id="CHEBI:15378"/>
        <dbReference type="ChEBI" id="CHEBI:37565"/>
        <dbReference type="ChEBI" id="CHEBI:43474"/>
        <dbReference type="ChEBI" id="CHEBI:58189"/>
    </reaction>
</comment>
<evidence type="ECO:0000256" key="3">
    <source>
        <dbReference type="ARBA" id="ARBA00022801"/>
    </source>
</evidence>
<dbReference type="PANTHER" id="PTHR23408">
    <property type="entry name" value="METHYLMALONYL-COA MUTASE"/>
    <property type="match status" value="1"/>
</dbReference>
<dbReference type="FunFam" id="3.40.50.300:FF:000647">
    <property type="entry name" value="Methylmalonic aciduria type A homolog, mitochondrial"/>
    <property type="match status" value="1"/>
</dbReference>
<name>A0A0P5UN80_9CRUS</name>
<protein>
    <submittedName>
        <fullName evidence="8">Methylmalonic aciduria type A protein, mitochondrial</fullName>
    </submittedName>
</protein>
<evidence type="ECO:0000313" key="8">
    <source>
        <dbReference type="EMBL" id="KZS13707.1"/>
    </source>
</evidence>
<evidence type="ECO:0000313" key="9">
    <source>
        <dbReference type="Proteomes" id="UP000076858"/>
    </source>
</evidence>
<comment type="caution">
    <text evidence="8">The sequence shown here is derived from an EMBL/GenBank/DDBJ whole genome shotgun (WGS) entry which is preliminary data.</text>
</comment>
<keyword evidence="2" id="KW-0547">Nucleotide-binding</keyword>
<evidence type="ECO:0000256" key="4">
    <source>
        <dbReference type="ARBA" id="ARBA00023134"/>
    </source>
</evidence>
<accession>A0A0P5UN80</accession>
<evidence type="ECO:0000256" key="1">
    <source>
        <dbReference type="ARBA" id="ARBA00009625"/>
    </source>
</evidence>
<proteinExistence type="inferred from homology"/>
<dbReference type="SUPFAM" id="SSF52540">
    <property type="entry name" value="P-loop containing nucleoside triphosphate hydrolases"/>
    <property type="match status" value="1"/>
</dbReference>
<dbReference type="CDD" id="cd03114">
    <property type="entry name" value="MMAA-like"/>
    <property type="match status" value="1"/>
</dbReference>
<dbReference type="PANTHER" id="PTHR23408:SF3">
    <property type="entry name" value="METHYLMALONIC ACIDURIA TYPE A PROTEIN, MITOCHONDRIAL"/>
    <property type="match status" value="1"/>
</dbReference>